<dbReference type="Proteomes" id="UP000256964">
    <property type="component" value="Unassembled WGS sequence"/>
</dbReference>
<keyword evidence="2" id="KW-1185">Reference proteome</keyword>
<evidence type="ECO:0000313" key="1">
    <source>
        <dbReference type="EMBL" id="RDX46036.1"/>
    </source>
</evidence>
<accession>A0A371D0H2</accession>
<protein>
    <submittedName>
        <fullName evidence="1">Uncharacterized protein</fullName>
    </submittedName>
</protein>
<evidence type="ECO:0000313" key="2">
    <source>
        <dbReference type="Proteomes" id="UP000256964"/>
    </source>
</evidence>
<gene>
    <name evidence="1" type="ORF">OH76DRAFT_906829</name>
</gene>
<dbReference type="EMBL" id="KZ857431">
    <property type="protein sequence ID" value="RDX46036.1"/>
    <property type="molecule type" value="Genomic_DNA"/>
</dbReference>
<sequence length="134" mass="13955">MHDQAFTSSYSACTPALNLFFLASARRVRAQDRTFRTTPAPGSLIPGRSIVFSSSRITSGGVQSSGHIPFGSCSTPRPLWWNTSANTACARRSSGLGGSTRGGAVGRAGDCDPEAGTLLSKVTYSAMGAVPNRL</sequence>
<reference evidence="1 2" key="1">
    <citation type="journal article" date="2018" name="Biotechnol. Biofuels">
        <title>Integrative visual omics of the white-rot fungus Polyporus brumalis exposes the biotechnological potential of its oxidative enzymes for delignifying raw plant biomass.</title>
        <authorList>
            <person name="Miyauchi S."/>
            <person name="Rancon A."/>
            <person name="Drula E."/>
            <person name="Hage H."/>
            <person name="Chaduli D."/>
            <person name="Favel A."/>
            <person name="Grisel S."/>
            <person name="Henrissat B."/>
            <person name="Herpoel-Gimbert I."/>
            <person name="Ruiz-Duenas F.J."/>
            <person name="Chevret D."/>
            <person name="Hainaut M."/>
            <person name="Lin J."/>
            <person name="Wang M."/>
            <person name="Pangilinan J."/>
            <person name="Lipzen A."/>
            <person name="Lesage-Meessen L."/>
            <person name="Navarro D."/>
            <person name="Riley R."/>
            <person name="Grigoriev I.V."/>
            <person name="Zhou S."/>
            <person name="Raouche S."/>
            <person name="Rosso M.N."/>
        </authorList>
    </citation>
    <scope>NUCLEOTIDE SEQUENCE [LARGE SCALE GENOMIC DNA]</scope>
    <source>
        <strain evidence="1 2">BRFM 1820</strain>
    </source>
</reference>
<organism evidence="1 2">
    <name type="scientific">Lentinus brumalis</name>
    <dbReference type="NCBI Taxonomy" id="2498619"/>
    <lineage>
        <taxon>Eukaryota</taxon>
        <taxon>Fungi</taxon>
        <taxon>Dikarya</taxon>
        <taxon>Basidiomycota</taxon>
        <taxon>Agaricomycotina</taxon>
        <taxon>Agaricomycetes</taxon>
        <taxon>Polyporales</taxon>
        <taxon>Polyporaceae</taxon>
        <taxon>Lentinus</taxon>
    </lineage>
</organism>
<dbReference type="AlphaFoldDB" id="A0A371D0H2"/>
<proteinExistence type="predicted"/>
<name>A0A371D0H2_9APHY</name>